<protein>
    <submittedName>
        <fullName evidence="2">DUF2189 domain-containing protein</fullName>
    </submittedName>
</protein>
<feature type="transmembrane region" description="Helical" evidence="1">
    <location>
        <begin position="146"/>
        <end position="165"/>
    </location>
</feature>
<feature type="transmembrane region" description="Helical" evidence="1">
    <location>
        <begin position="75"/>
        <end position="99"/>
    </location>
</feature>
<accession>A0A431VP64</accession>
<name>A0A431VP64_9PROT</name>
<evidence type="ECO:0000256" key="1">
    <source>
        <dbReference type="SAM" id="Phobius"/>
    </source>
</evidence>
<proteinExistence type="predicted"/>
<dbReference type="OrthoDB" id="9809543at2"/>
<keyword evidence="1" id="KW-0472">Membrane</keyword>
<feature type="transmembrane region" description="Helical" evidence="1">
    <location>
        <begin position="119"/>
        <end position="139"/>
    </location>
</feature>
<dbReference type="AlphaFoldDB" id="A0A431VP64"/>
<comment type="caution">
    <text evidence="2">The sequence shown here is derived from an EMBL/GenBank/DDBJ whole genome shotgun (WGS) entry which is preliminary data.</text>
</comment>
<dbReference type="InterPro" id="IPR018692">
    <property type="entry name" value="DUF2189"/>
</dbReference>
<keyword evidence="3" id="KW-1185">Reference proteome</keyword>
<dbReference type="EMBL" id="RXMA01000001">
    <property type="protein sequence ID" value="RTR24473.1"/>
    <property type="molecule type" value="Genomic_DNA"/>
</dbReference>
<organism evidence="2 3">
    <name type="scientific">Azospirillum griseum</name>
    <dbReference type="NCBI Taxonomy" id="2496639"/>
    <lineage>
        <taxon>Bacteria</taxon>
        <taxon>Pseudomonadati</taxon>
        <taxon>Pseudomonadota</taxon>
        <taxon>Alphaproteobacteria</taxon>
        <taxon>Rhodospirillales</taxon>
        <taxon>Azospirillaceae</taxon>
        <taxon>Azospirillum</taxon>
    </lineage>
</organism>
<dbReference type="Proteomes" id="UP000277007">
    <property type="component" value="Unassembled WGS sequence"/>
</dbReference>
<reference evidence="2 3" key="1">
    <citation type="submission" date="2018-12" db="EMBL/GenBank/DDBJ databases">
        <authorList>
            <person name="Yang Y."/>
        </authorList>
    </citation>
    <scope>NUCLEOTIDE SEQUENCE [LARGE SCALE GENOMIC DNA]</scope>
    <source>
        <strain evidence="2 3">L-25-5w-1</strain>
    </source>
</reference>
<evidence type="ECO:0000313" key="2">
    <source>
        <dbReference type="EMBL" id="RTR24473.1"/>
    </source>
</evidence>
<feature type="transmembrane region" description="Helical" evidence="1">
    <location>
        <begin position="171"/>
        <end position="193"/>
    </location>
</feature>
<evidence type="ECO:0000313" key="3">
    <source>
        <dbReference type="Proteomes" id="UP000277007"/>
    </source>
</evidence>
<keyword evidence="1" id="KW-0812">Transmembrane</keyword>
<feature type="transmembrane region" description="Helical" evidence="1">
    <location>
        <begin position="45"/>
        <end position="68"/>
    </location>
</feature>
<keyword evidence="1" id="KW-1133">Transmembrane helix</keyword>
<dbReference type="RefSeq" id="WP_126611438.1">
    <property type="nucleotide sequence ID" value="NZ_JBHUCY010000008.1"/>
</dbReference>
<gene>
    <name evidence="2" type="ORF">EJ903_01540</name>
</gene>
<dbReference type="Pfam" id="PF09955">
    <property type="entry name" value="DUF2189"/>
    <property type="match status" value="1"/>
</dbReference>
<sequence>MTDLRPTDDSASPRYGALPYEHRVRTVTPAQVVGWLWLGWADLRAAGWVSLTYGAMFVAIGLGLTVGLTEAGMAYLIAPMIGAFLLVAPLLTLGLYQMSKDVEEGRRPSLWRALTAWRANPYHILTAGLVLMLFMMIWIRLNVIAFALFFPYVSMSLSSLLAQTLTLDGMAFTLFVTALGFAFAAVAFVTNVTALPMMLDRQEDVFAAALVSFVAVVKNPRAMALWAGLIVLITGIGLATAMLGLIVALPLIGHASWHAYRDLVKPAP</sequence>
<feature type="transmembrane region" description="Helical" evidence="1">
    <location>
        <begin position="229"/>
        <end position="252"/>
    </location>
</feature>